<dbReference type="GO" id="GO:0030447">
    <property type="term" value="P:filamentous growth"/>
    <property type="evidence" value="ECO:0007669"/>
    <property type="project" value="UniProtKB-ARBA"/>
</dbReference>
<keyword evidence="1 7" id="KW-0723">Serine/threonine-protein kinase</keyword>
<evidence type="ECO:0000256" key="2">
    <source>
        <dbReference type="ARBA" id="ARBA00022679"/>
    </source>
</evidence>
<evidence type="ECO:0000313" key="12">
    <source>
        <dbReference type="Proteomes" id="UP000478008"/>
    </source>
</evidence>
<keyword evidence="12" id="KW-1185">Reference proteome</keyword>
<evidence type="ECO:0000256" key="8">
    <source>
        <dbReference type="SAM" id="MobiDB-lite"/>
    </source>
</evidence>
<dbReference type="InterPro" id="IPR011009">
    <property type="entry name" value="Kinase-like_dom_sf"/>
</dbReference>
<dbReference type="PANTHER" id="PTHR24347">
    <property type="entry name" value="SERINE/THREONINE-PROTEIN KINASE"/>
    <property type="match status" value="1"/>
</dbReference>
<dbReference type="STRING" id="5007.A0A3F2Y3D8"/>
<dbReference type="AlphaFoldDB" id="A0A3F2Y3D8"/>
<name>A0A3F2Y3D8_DEKBR</name>
<sequence length="426" mass="48585">MSFLASNSKKKLYEFQETLGAGSFGTVRKAVVKETGEEVAIKIILKSRLKGHLEAVEREIRLLASISHPNIVRLIDWFETRHNFYIVTQLATGGELFERLVKQTCFTEYDACEIIYQLLCVLDYLHKRGIIHRDIKPENVLYLTKATDSPIVLADFGVSKQTNAKGDQKITGLAGSYGYIAPEVYASEGVGDLYGLGKGGYTNACDIWSLGVVAYTLIGGYSPFCAQTPEEFLDEVRSNNFVVFHQKYWKDISEDAKDYIVKSLDIDNRRRPSAEQLLHHPWILKHVAQKNSTKALPQQRNIITNIQGGFNAAEKLRKAVRFVIMKNKLAKLRVLRKQEGEEFDSDSEDFVFHASPTKSNVVMDFSKLSLDELRDKEHKAEEGARKSRRQQKSEHLTLAFQNLVRLAQDSKERIKRYQDEEDRNSN</sequence>
<dbReference type="Proteomes" id="UP000478008">
    <property type="component" value="Unassembled WGS sequence"/>
</dbReference>
<evidence type="ECO:0000256" key="3">
    <source>
        <dbReference type="ARBA" id="ARBA00022741"/>
    </source>
</evidence>
<dbReference type="InterPro" id="IPR000719">
    <property type="entry name" value="Prot_kinase_dom"/>
</dbReference>
<evidence type="ECO:0000313" key="11">
    <source>
        <dbReference type="EMBL" id="VUG17367.1"/>
    </source>
</evidence>
<feature type="binding site" evidence="6">
    <location>
        <position position="46"/>
    </location>
    <ligand>
        <name>ATP</name>
        <dbReference type="ChEBI" id="CHEBI:30616"/>
    </ligand>
</feature>
<keyword evidence="5 6" id="KW-0067">ATP-binding</keyword>
<proteinExistence type="inferred from homology"/>
<feature type="compositionally biased region" description="Basic and acidic residues" evidence="8">
    <location>
        <begin position="375"/>
        <end position="395"/>
    </location>
</feature>
<evidence type="ECO:0000256" key="1">
    <source>
        <dbReference type="ARBA" id="ARBA00022527"/>
    </source>
</evidence>
<evidence type="ECO:0000256" key="7">
    <source>
        <dbReference type="RuleBase" id="RU000304"/>
    </source>
</evidence>
<gene>
    <name evidence="11" type="primary">CMK2</name>
    <name evidence="11" type="ORF">DEBR0S2_05204G</name>
    <name evidence="10" type="ORF">HII12_003693</name>
</gene>
<organism evidence="11 12">
    <name type="scientific">Dekkera bruxellensis</name>
    <name type="common">Brettanomyces custersii</name>
    <dbReference type="NCBI Taxonomy" id="5007"/>
    <lineage>
        <taxon>Eukaryota</taxon>
        <taxon>Fungi</taxon>
        <taxon>Dikarya</taxon>
        <taxon>Ascomycota</taxon>
        <taxon>Saccharomycotina</taxon>
        <taxon>Pichiomycetes</taxon>
        <taxon>Pichiales</taxon>
        <taxon>Pichiaceae</taxon>
        <taxon>Brettanomyces</taxon>
    </lineage>
</organism>
<evidence type="ECO:0000256" key="4">
    <source>
        <dbReference type="ARBA" id="ARBA00022777"/>
    </source>
</evidence>
<reference evidence="11 12" key="1">
    <citation type="submission" date="2019-07" db="EMBL/GenBank/DDBJ databases">
        <authorList>
            <person name="Friedrich A."/>
            <person name="Schacherer J."/>
        </authorList>
    </citation>
    <scope>NUCLEOTIDE SEQUENCE [LARGE SCALE GENOMIC DNA]</scope>
</reference>
<evidence type="ECO:0000259" key="9">
    <source>
        <dbReference type="PROSITE" id="PS50011"/>
    </source>
</evidence>
<dbReference type="Gene3D" id="1.10.510.10">
    <property type="entry name" value="Transferase(Phosphotransferase) domain 1"/>
    <property type="match status" value="1"/>
</dbReference>
<dbReference type="GO" id="GO:0005524">
    <property type="term" value="F:ATP binding"/>
    <property type="evidence" value="ECO:0007669"/>
    <property type="project" value="UniProtKB-UniRule"/>
</dbReference>
<dbReference type="GO" id="GO:0004674">
    <property type="term" value="F:protein serine/threonine kinase activity"/>
    <property type="evidence" value="ECO:0007669"/>
    <property type="project" value="UniProtKB-KW"/>
</dbReference>
<dbReference type="OMA" id="WKAADPP"/>
<dbReference type="InterPro" id="IPR008271">
    <property type="entry name" value="Ser/Thr_kinase_AS"/>
</dbReference>
<dbReference type="Pfam" id="PF00069">
    <property type="entry name" value="Pkinase"/>
    <property type="match status" value="1"/>
</dbReference>
<feature type="region of interest" description="Disordered" evidence="8">
    <location>
        <begin position="375"/>
        <end position="396"/>
    </location>
</feature>
<dbReference type="PROSITE" id="PS00108">
    <property type="entry name" value="PROTEIN_KINASE_ST"/>
    <property type="match status" value="1"/>
</dbReference>
<dbReference type="InterPro" id="IPR017441">
    <property type="entry name" value="Protein_kinase_ATP_BS"/>
</dbReference>
<keyword evidence="4" id="KW-0418">Kinase</keyword>
<evidence type="ECO:0000256" key="6">
    <source>
        <dbReference type="PROSITE-ProRule" id="PRU10141"/>
    </source>
</evidence>
<dbReference type="Proteomes" id="UP000568158">
    <property type="component" value="Unassembled WGS sequence"/>
</dbReference>
<evidence type="ECO:0000256" key="5">
    <source>
        <dbReference type="ARBA" id="ARBA00022840"/>
    </source>
</evidence>
<feature type="domain" description="Protein kinase" evidence="9">
    <location>
        <begin position="13"/>
        <end position="283"/>
    </location>
</feature>
<dbReference type="EMBL" id="JABCYN010000031">
    <property type="protein sequence ID" value="KAF6009118.1"/>
    <property type="molecule type" value="Genomic_DNA"/>
</dbReference>
<accession>A0A3F2Y3D8</accession>
<protein>
    <submittedName>
        <fullName evidence="11">DEBR0S2_05204g1_1</fullName>
    </submittedName>
</protein>
<dbReference type="PROSITE" id="PS00107">
    <property type="entry name" value="PROTEIN_KINASE_ATP"/>
    <property type="match status" value="1"/>
</dbReference>
<dbReference type="PROSITE" id="PS50011">
    <property type="entry name" value="PROTEIN_KINASE_DOM"/>
    <property type="match status" value="1"/>
</dbReference>
<dbReference type="FunFam" id="3.30.200.20:FF:000315">
    <property type="entry name" value="Calcium-dependent protein kinase 3"/>
    <property type="match status" value="1"/>
</dbReference>
<comment type="similarity">
    <text evidence="7">Belongs to the protein kinase superfamily.</text>
</comment>
<keyword evidence="2" id="KW-0808">Transferase</keyword>
<dbReference type="SMART" id="SM00220">
    <property type="entry name" value="S_TKc"/>
    <property type="match status" value="1"/>
</dbReference>
<keyword evidence="3 6" id="KW-0547">Nucleotide-binding</keyword>
<reference evidence="10 13" key="2">
    <citation type="journal article" date="2020" name="Appl. Microbiol. Biotechnol.">
        <title>Targeted gene deletion in Brettanomyces bruxellensis with an expression-free CRISPR-Cas9 system.</title>
        <authorList>
            <person name="Varela C."/>
            <person name="Bartel C."/>
            <person name="Onetto C."/>
            <person name="Borneman A."/>
        </authorList>
    </citation>
    <scope>NUCLEOTIDE SEQUENCE [LARGE SCALE GENOMIC DNA]</scope>
    <source>
        <strain evidence="10 13">AWRI1613</strain>
    </source>
</reference>
<evidence type="ECO:0000313" key="13">
    <source>
        <dbReference type="Proteomes" id="UP000568158"/>
    </source>
</evidence>
<dbReference type="FunFam" id="1.10.510.10:FF:000571">
    <property type="entry name" value="Maternal embryonic leucine zipper kinase"/>
    <property type="match status" value="1"/>
</dbReference>
<evidence type="ECO:0000313" key="10">
    <source>
        <dbReference type="EMBL" id="KAF6009118.1"/>
    </source>
</evidence>
<dbReference type="CDD" id="cd05117">
    <property type="entry name" value="STKc_CAMK"/>
    <property type="match status" value="1"/>
</dbReference>
<dbReference type="EMBL" id="CABFWN010000002">
    <property type="protein sequence ID" value="VUG17367.1"/>
    <property type="molecule type" value="Genomic_DNA"/>
</dbReference>
<dbReference type="SUPFAM" id="SSF56112">
    <property type="entry name" value="Protein kinase-like (PK-like)"/>
    <property type="match status" value="1"/>
</dbReference>